<evidence type="ECO:0000313" key="2">
    <source>
        <dbReference type="Proteomes" id="UP001057402"/>
    </source>
</evidence>
<sequence length="112" mass="11972">MVSSPVNGQDLGIVCLSGKRRGVARCDNVISWACTADYGDSLLLGEGTADGIIYQGCCDGFPAPSSHAEKQKGLVCIVYPNPVAKLMEISVIAQNLVVMWLLQSRIRFTGLL</sequence>
<keyword evidence="2" id="KW-1185">Reference proteome</keyword>
<organism evidence="1 2">
    <name type="scientific">Melastoma candidum</name>
    <dbReference type="NCBI Taxonomy" id="119954"/>
    <lineage>
        <taxon>Eukaryota</taxon>
        <taxon>Viridiplantae</taxon>
        <taxon>Streptophyta</taxon>
        <taxon>Embryophyta</taxon>
        <taxon>Tracheophyta</taxon>
        <taxon>Spermatophyta</taxon>
        <taxon>Magnoliopsida</taxon>
        <taxon>eudicotyledons</taxon>
        <taxon>Gunneridae</taxon>
        <taxon>Pentapetalae</taxon>
        <taxon>rosids</taxon>
        <taxon>malvids</taxon>
        <taxon>Myrtales</taxon>
        <taxon>Melastomataceae</taxon>
        <taxon>Melastomatoideae</taxon>
        <taxon>Melastomateae</taxon>
        <taxon>Melastoma</taxon>
    </lineage>
</organism>
<reference evidence="2" key="1">
    <citation type="journal article" date="2023" name="Front. Plant Sci.">
        <title>Chromosomal-level genome assembly of Melastoma candidum provides insights into trichome evolution.</title>
        <authorList>
            <person name="Zhong Y."/>
            <person name="Wu W."/>
            <person name="Sun C."/>
            <person name="Zou P."/>
            <person name="Liu Y."/>
            <person name="Dai S."/>
            <person name="Zhou R."/>
        </authorList>
    </citation>
    <scope>NUCLEOTIDE SEQUENCE [LARGE SCALE GENOMIC DNA]</scope>
</reference>
<accession>A0ACB9SER5</accession>
<evidence type="ECO:0000313" key="1">
    <source>
        <dbReference type="EMBL" id="KAI4389680.1"/>
    </source>
</evidence>
<protein>
    <submittedName>
        <fullName evidence="1">Uncharacterized protein</fullName>
    </submittedName>
</protein>
<dbReference type="EMBL" id="CM042880">
    <property type="protein sequence ID" value="KAI4389680.1"/>
    <property type="molecule type" value="Genomic_DNA"/>
</dbReference>
<name>A0ACB9SER5_9MYRT</name>
<dbReference type="Proteomes" id="UP001057402">
    <property type="component" value="Chromosome 1"/>
</dbReference>
<gene>
    <name evidence="1" type="ORF">MLD38_001881</name>
</gene>
<comment type="caution">
    <text evidence="1">The sequence shown here is derived from an EMBL/GenBank/DDBJ whole genome shotgun (WGS) entry which is preliminary data.</text>
</comment>
<proteinExistence type="predicted"/>